<evidence type="ECO:0000256" key="1">
    <source>
        <dbReference type="ARBA" id="ARBA00004383"/>
    </source>
</evidence>
<evidence type="ECO:0000256" key="11">
    <source>
        <dbReference type="SAM" id="Phobius"/>
    </source>
</evidence>
<dbReference type="InterPro" id="IPR051045">
    <property type="entry name" value="TonB-dependent_transducer"/>
</dbReference>
<keyword evidence="3" id="KW-0813">Transport</keyword>
<dbReference type="InterPro" id="IPR037682">
    <property type="entry name" value="TonB_C"/>
</dbReference>
<evidence type="ECO:0000256" key="7">
    <source>
        <dbReference type="ARBA" id="ARBA00022927"/>
    </source>
</evidence>
<dbReference type="FunFam" id="3.30.1150.10:FF:000012">
    <property type="entry name" value="Energy transducer TonB"/>
    <property type="match status" value="1"/>
</dbReference>
<dbReference type="GO" id="GO:0098797">
    <property type="term" value="C:plasma membrane protein complex"/>
    <property type="evidence" value="ECO:0007669"/>
    <property type="project" value="TreeGrafter"/>
</dbReference>
<feature type="domain" description="TonB C-terminal" evidence="12">
    <location>
        <begin position="201"/>
        <end position="297"/>
    </location>
</feature>
<evidence type="ECO:0000256" key="5">
    <source>
        <dbReference type="ARBA" id="ARBA00022519"/>
    </source>
</evidence>
<name>A0A7Y8EJT4_9PSED</name>
<dbReference type="GO" id="GO:0015031">
    <property type="term" value="P:protein transport"/>
    <property type="evidence" value="ECO:0007669"/>
    <property type="project" value="UniProtKB-KW"/>
</dbReference>
<comment type="subcellular location">
    <subcellularLocation>
        <location evidence="1">Cell inner membrane</location>
        <topology evidence="1">Single-pass membrane protein</topology>
        <orientation evidence="1">Periplasmic side</orientation>
    </subcellularLocation>
</comment>
<comment type="similarity">
    <text evidence="2">Belongs to the TonB family.</text>
</comment>
<evidence type="ECO:0000259" key="12">
    <source>
        <dbReference type="PROSITE" id="PS52015"/>
    </source>
</evidence>
<evidence type="ECO:0000256" key="6">
    <source>
        <dbReference type="ARBA" id="ARBA00022692"/>
    </source>
</evidence>
<dbReference type="PANTHER" id="PTHR33446">
    <property type="entry name" value="PROTEIN TONB-RELATED"/>
    <property type="match status" value="1"/>
</dbReference>
<proteinExistence type="inferred from homology"/>
<evidence type="ECO:0000256" key="4">
    <source>
        <dbReference type="ARBA" id="ARBA00022475"/>
    </source>
</evidence>
<dbReference type="EMBL" id="JACARG010000045">
    <property type="protein sequence ID" value="NWE15996.1"/>
    <property type="molecule type" value="Genomic_DNA"/>
</dbReference>
<protein>
    <submittedName>
        <fullName evidence="13">Energy transducer TonB</fullName>
    </submittedName>
</protein>
<keyword evidence="8 11" id="KW-1133">Transmembrane helix</keyword>
<keyword evidence="5" id="KW-0997">Cell inner membrane</keyword>
<sequence>MTLPSDLPPELSHSGVRPADRLGFTLFLAALIHLALILGLGFTFAEPKQITKTLEITLATFKSEKKPEKADFLAQDNQQGSGTLDKKAVPKTTEVAPFQDNKVNKVIPPPAPKPEVKQAAPKAAVTTVAPKPQKAPTQREKAKTEPTPAPPAPTFDSSQLSSEISSLEAELAHEQQLYAKRPRIYRLNAASTMRDKGAWYKDEWRKKVERIGNLNYPDEARRQQIYGNLRLLVSINRDGTLYEVQVLESSGQPLLDQAAQRIVRLAAPFAPFTGDLNDIDRLEIIRTWRFAKGDRLSSN</sequence>
<evidence type="ECO:0000313" key="14">
    <source>
        <dbReference type="Proteomes" id="UP000531950"/>
    </source>
</evidence>
<dbReference type="GO" id="GO:0031992">
    <property type="term" value="F:energy transducer activity"/>
    <property type="evidence" value="ECO:0007669"/>
    <property type="project" value="TreeGrafter"/>
</dbReference>
<dbReference type="GO" id="GO:0055085">
    <property type="term" value="P:transmembrane transport"/>
    <property type="evidence" value="ECO:0007669"/>
    <property type="project" value="InterPro"/>
</dbReference>
<dbReference type="Proteomes" id="UP000531950">
    <property type="component" value="Unassembled WGS sequence"/>
</dbReference>
<dbReference type="Gene3D" id="3.30.1150.10">
    <property type="match status" value="1"/>
</dbReference>
<reference evidence="13 14" key="1">
    <citation type="submission" date="2020-04" db="EMBL/GenBank/DDBJ databases">
        <title>Molecular characterization of pseudomonads from Agaricus bisporus reveal novel blotch 2 pathogens in Western Europe.</title>
        <authorList>
            <person name="Taparia T."/>
            <person name="Krijger M."/>
            <person name="Haynes E."/>
            <person name="Elpinstone J.G."/>
            <person name="Noble R."/>
            <person name="Van Der Wolf J."/>
        </authorList>
    </citation>
    <scope>NUCLEOTIDE SEQUENCE [LARGE SCALE GENOMIC DNA]</scope>
    <source>
        <strain evidence="13 14">IPO3782</strain>
    </source>
</reference>
<keyword evidence="4" id="KW-1003">Cell membrane</keyword>
<keyword evidence="7" id="KW-0653">Protein transport</keyword>
<dbReference type="Pfam" id="PF03544">
    <property type="entry name" value="TonB_C"/>
    <property type="match status" value="1"/>
</dbReference>
<keyword evidence="9 11" id="KW-0472">Membrane</keyword>
<dbReference type="RefSeq" id="WP_177079249.1">
    <property type="nucleotide sequence ID" value="NZ_JACARG010000045.1"/>
</dbReference>
<feature type="region of interest" description="Disordered" evidence="10">
    <location>
        <begin position="67"/>
        <end position="159"/>
    </location>
</feature>
<feature type="compositionally biased region" description="Low complexity" evidence="10">
    <location>
        <begin position="117"/>
        <end position="132"/>
    </location>
</feature>
<evidence type="ECO:0000256" key="3">
    <source>
        <dbReference type="ARBA" id="ARBA00022448"/>
    </source>
</evidence>
<evidence type="ECO:0000256" key="10">
    <source>
        <dbReference type="SAM" id="MobiDB-lite"/>
    </source>
</evidence>
<dbReference type="NCBIfam" id="TIGR01352">
    <property type="entry name" value="tonB_Cterm"/>
    <property type="match status" value="1"/>
</dbReference>
<dbReference type="AlphaFoldDB" id="A0A7Y8EJT4"/>
<dbReference type="PROSITE" id="PS52015">
    <property type="entry name" value="TONB_CTD"/>
    <property type="match status" value="1"/>
</dbReference>
<comment type="caution">
    <text evidence="13">The sequence shown here is derived from an EMBL/GenBank/DDBJ whole genome shotgun (WGS) entry which is preliminary data.</text>
</comment>
<evidence type="ECO:0000256" key="2">
    <source>
        <dbReference type="ARBA" id="ARBA00006555"/>
    </source>
</evidence>
<organism evidence="13 14">
    <name type="scientific">Pseudomonas yamanorum</name>
    <dbReference type="NCBI Taxonomy" id="515393"/>
    <lineage>
        <taxon>Bacteria</taxon>
        <taxon>Pseudomonadati</taxon>
        <taxon>Pseudomonadota</taxon>
        <taxon>Gammaproteobacteria</taxon>
        <taxon>Pseudomonadales</taxon>
        <taxon>Pseudomonadaceae</taxon>
        <taxon>Pseudomonas</taxon>
    </lineage>
</organism>
<evidence type="ECO:0000256" key="9">
    <source>
        <dbReference type="ARBA" id="ARBA00023136"/>
    </source>
</evidence>
<accession>A0A7Y8EJT4</accession>
<dbReference type="InterPro" id="IPR006260">
    <property type="entry name" value="TonB/TolA_C"/>
</dbReference>
<dbReference type="PANTHER" id="PTHR33446:SF11">
    <property type="entry name" value="TONB3"/>
    <property type="match status" value="1"/>
</dbReference>
<evidence type="ECO:0000313" key="13">
    <source>
        <dbReference type="EMBL" id="NWE15996.1"/>
    </source>
</evidence>
<feature type="transmembrane region" description="Helical" evidence="11">
    <location>
        <begin position="22"/>
        <end position="45"/>
    </location>
</feature>
<gene>
    <name evidence="13" type="ORF">HX822_23910</name>
</gene>
<keyword evidence="6 11" id="KW-0812">Transmembrane</keyword>
<dbReference type="SUPFAM" id="SSF74653">
    <property type="entry name" value="TolA/TonB C-terminal domain"/>
    <property type="match status" value="1"/>
</dbReference>
<evidence type="ECO:0000256" key="8">
    <source>
        <dbReference type="ARBA" id="ARBA00022989"/>
    </source>
</evidence>